<evidence type="ECO:0000256" key="14">
    <source>
        <dbReference type="SAM" id="MobiDB-lite"/>
    </source>
</evidence>
<evidence type="ECO:0000256" key="12">
    <source>
        <dbReference type="ARBA" id="ARBA00023203"/>
    </source>
</evidence>
<keyword evidence="7" id="KW-0862">Zinc</keyword>
<dbReference type="PROSITE" id="PS50096">
    <property type="entry name" value="IQ"/>
    <property type="match status" value="3"/>
</dbReference>
<dbReference type="InterPro" id="IPR000048">
    <property type="entry name" value="IQ_motif_EF-hand-BS"/>
</dbReference>
<dbReference type="GO" id="GO:0051015">
    <property type="term" value="F:actin filament binding"/>
    <property type="evidence" value="ECO:0007669"/>
    <property type="project" value="TreeGrafter"/>
</dbReference>
<evidence type="ECO:0000259" key="15">
    <source>
        <dbReference type="PROSITE" id="PS50200"/>
    </source>
</evidence>
<feature type="non-terminal residue" evidence="17">
    <location>
        <position position="1"/>
    </location>
</feature>
<dbReference type="GO" id="GO:0008270">
    <property type="term" value="F:zinc ion binding"/>
    <property type="evidence" value="ECO:0007669"/>
    <property type="project" value="UniProtKB-KW"/>
</dbReference>
<feature type="binding site" evidence="13">
    <location>
        <begin position="246"/>
        <end position="253"/>
    </location>
    <ligand>
        <name>ATP</name>
        <dbReference type="ChEBI" id="CHEBI:30616"/>
    </ligand>
</feature>
<dbReference type="Proteomes" id="UP000828390">
    <property type="component" value="Unassembled WGS sequence"/>
</dbReference>
<dbReference type="Pfam" id="PF00063">
    <property type="entry name" value="Myosin_head"/>
    <property type="match status" value="2"/>
</dbReference>
<comment type="caution">
    <text evidence="17">The sequence shown here is derived from an EMBL/GenBank/DDBJ whole genome shotgun (WGS) entry which is preliminary data.</text>
</comment>
<accession>A0A9D4K7V7</accession>
<evidence type="ECO:0000256" key="1">
    <source>
        <dbReference type="ARBA" id="ARBA00004496"/>
    </source>
</evidence>
<keyword evidence="6 13" id="KW-0547">Nucleotide-binding</keyword>
<dbReference type="Gene3D" id="1.20.120.720">
    <property type="entry name" value="Myosin VI head, motor domain, U50 subdomain"/>
    <property type="match status" value="1"/>
</dbReference>
<organism evidence="17 18">
    <name type="scientific">Dreissena polymorpha</name>
    <name type="common">Zebra mussel</name>
    <name type="synonym">Mytilus polymorpha</name>
    <dbReference type="NCBI Taxonomy" id="45954"/>
    <lineage>
        <taxon>Eukaryota</taxon>
        <taxon>Metazoa</taxon>
        <taxon>Spiralia</taxon>
        <taxon>Lophotrochozoa</taxon>
        <taxon>Mollusca</taxon>
        <taxon>Bivalvia</taxon>
        <taxon>Autobranchia</taxon>
        <taxon>Heteroconchia</taxon>
        <taxon>Euheterodonta</taxon>
        <taxon>Imparidentia</taxon>
        <taxon>Neoheterodontei</taxon>
        <taxon>Myida</taxon>
        <taxon>Dreissenoidea</taxon>
        <taxon>Dreissenidae</taxon>
        <taxon>Dreissena</taxon>
    </lineage>
</organism>
<dbReference type="Gene3D" id="1.20.5.190">
    <property type="match status" value="2"/>
</dbReference>
<evidence type="ECO:0000256" key="7">
    <source>
        <dbReference type="ARBA" id="ARBA00022771"/>
    </source>
</evidence>
<dbReference type="SMART" id="SM00015">
    <property type="entry name" value="IQ"/>
    <property type="match status" value="4"/>
</dbReference>
<keyword evidence="11 13" id="KW-0505">Motor protein</keyword>
<dbReference type="CDD" id="cd01385">
    <property type="entry name" value="MYSc_Myo9"/>
    <property type="match status" value="1"/>
</dbReference>
<dbReference type="InterPro" id="IPR046987">
    <property type="entry name" value="Myo9"/>
</dbReference>
<keyword evidence="5" id="KW-0677">Repeat</keyword>
<feature type="compositionally biased region" description="Low complexity" evidence="14">
    <location>
        <begin position="1172"/>
        <end position="1192"/>
    </location>
</feature>
<evidence type="ECO:0000256" key="6">
    <source>
        <dbReference type="ARBA" id="ARBA00022741"/>
    </source>
</evidence>
<feature type="region of interest" description="Actin-binding" evidence="13">
    <location>
        <begin position="894"/>
        <end position="916"/>
    </location>
</feature>
<dbReference type="GO" id="GO:0005737">
    <property type="term" value="C:cytoplasm"/>
    <property type="evidence" value="ECO:0007669"/>
    <property type="project" value="UniProtKB-SubCell"/>
</dbReference>
<evidence type="ECO:0000313" key="17">
    <source>
        <dbReference type="EMBL" id="KAH3834636.1"/>
    </source>
</evidence>
<dbReference type="PRINTS" id="PR00193">
    <property type="entry name" value="MYOSINHEAVY"/>
</dbReference>
<evidence type="ECO:0000256" key="3">
    <source>
        <dbReference type="ARBA" id="ARBA00022468"/>
    </source>
</evidence>
<dbReference type="FunFam" id="1.20.58.530:FF:000005">
    <property type="entry name" value="unconventional myosin-IXa isoform X1"/>
    <property type="match status" value="1"/>
</dbReference>
<dbReference type="Gene3D" id="3.40.850.10">
    <property type="entry name" value="Kinesin motor domain"/>
    <property type="match status" value="2"/>
</dbReference>
<feature type="compositionally biased region" description="Polar residues" evidence="14">
    <location>
        <begin position="1204"/>
        <end position="1214"/>
    </location>
</feature>
<dbReference type="Pfam" id="PF00788">
    <property type="entry name" value="RA"/>
    <property type="match status" value="1"/>
</dbReference>
<feature type="domain" description="Ras-associating" evidence="15">
    <location>
        <begin position="14"/>
        <end position="120"/>
    </location>
</feature>
<keyword evidence="7" id="KW-0863">Zinc-finger</keyword>
<dbReference type="SUPFAM" id="SSF52540">
    <property type="entry name" value="P-loop containing nucleoside triphosphate hydrolases"/>
    <property type="match status" value="2"/>
</dbReference>
<dbReference type="FunFam" id="3.40.850.10:FF:000008">
    <property type="entry name" value="Putative unconventional myosin-IXa"/>
    <property type="match status" value="1"/>
</dbReference>
<gene>
    <name evidence="17" type="ORF">DPMN_107968</name>
</gene>
<feature type="region of interest" description="Disordered" evidence="14">
    <location>
        <begin position="749"/>
        <end position="787"/>
    </location>
</feature>
<dbReference type="Pfam" id="PF00612">
    <property type="entry name" value="IQ"/>
    <property type="match status" value="3"/>
</dbReference>
<reference evidence="17" key="2">
    <citation type="submission" date="2020-11" db="EMBL/GenBank/DDBJ databases">
        <authorList>
            <person name="McCartney M.A."/>
            <person name="Auch B."/>
            <person name="Kono T."/>
            <person name="Mallez S."/>
            <person name="Becker A."/>
            <person name="Gohl D.M."/>
            <person name="Silverstein K.A.T."/>
            <person name="Koren S."/>
            <person name="Bechman K.B."/>
            <person name="Herman A."/>
            <person name="Abrahante J.E."/>
            <person name="Garbe J."/>
        </authorList>
    </citation>
    <scope>NUCLEOTIDE SEQUENCE</scope>
    <source>
        <strain evidence="17">Duluth1</strain>
        <tissue evidence="17">Whole animal</tissue>
    </source>
</reference>
<dbReference type="Gene3D" id="3.30.70.1590">
    <property type="match status" value="1"/>
</dbReference>
<keyword evidence="12 13" id="KW-0009">Actin-binding</keyword>
<evidence type="ECO:0000256" key="11">
    <source>
        <dbReference type="ARBA" id="ARBA00023175"/>
    </source>
</evidence>
<dbReference type="PROSITE" id="PS50200">
    <property type="entry name" value="RA"/>
    <property type="match status" value="1"/>
</dbReference>
<dbReference type="GO" id="GO:0005524">
    <property type="term" value="F:ATP binding"/>
    <property type="evidence" value="ECO:0007669"/>
    <property type="project" value="UniProtKB-UniRule"/>
</dbReference>
<dbReference type="InterPro" id="IPR000159">
    <property type="entry name" value="RA_dom"/>
</dbReference>
<dbReference type="SMART" id="SM00242">
    <property type="entry name" value="MYSc"/>
    <property type="match status" value="1"/>
</dbReference>
<dbReference type="InterPro" id="IPR036023">
    <property type="entry name" value="MYSc_Myo9"/>
</dbReference>
<dbReference type="PANTHER" id="PTHR46184">
    <property type="entry name" value="UNCONVENTIONAL MYOSIN-IXB-LIKE PROTEIN"/>
    <property type="match status" value="1"/>
</dbReference>
<sequence length="1375" mass="157230">MVGNRALVRRMSRETYMVRIYTGPLSQEHEFVSVEAEKVTTADDILKTACVKMLLHSVMDFELAEVFSTGGQLCKERRLEDGENPVRIQLLWPKIVNADHDRLSGGGYTGYRFYIRKKTLENPHRTSGWVEYNEPNPVNNFLTAFLKPPISNKEYSDLCNLPDLNERTLLDNIKSRFSNSNIYTYVGSILIAVNPFKFFPIYNPKYVKLYQSKRLGEMPPHIFAIADAAFYTMLRNKSNQCIVISGESGSGKTESTNLLLHHLTALSHKGLHGSGVEQTILGAGPVLEAFGNAKTVHNNNSSRFGKFIQVNYKENGMVHGAIVEKYLLEKSRIVSQAANERNYHVFYYLLEGADELERDKLHLGKPEDYAYLRQGNEEGLEEDEKTEFERLKHSMELVGFSQLTQKRIFGVLSAVLHLGNVTFKKKGDQHHDESVIITNPDTIAVVSRLLMVKEKTLVEALTQKKTVAGDETVVMTHRMDNAVAIRDAMAKCLYGALFDWIVLKVNQALLAKRHNSEHQEDDISMSFERNDLVRHTGNSIGVLDIFGFEDFRWNSFEQFCINYANEHLQYYFNQHIFKFEQEEYKKEGIQWKNIEFIDNTDCLALFSKKGNGLFALIDEECTFPGASNDTLLSKFHHHHAKGNVYYEAPQKKELAFTVVHYAGKVKYQIKDFREKNSDQIRTDIVANLKSSSLAFVRELMGVDPVAVLRWTIIKTLIKSVFAFVKAGKTYRKRGGPDEAMLQKRSHAKGDYLDNPDLESSHVLSSTHLSPSRPAHHKSPQHTPLHDARHGGYAGDSFCYDNTDEGAAFLGPKRHSGPLRSPVDPYLSEDEVKVMRRANRVMMKSKSFKPKSRPQTMFSDIKTLKAIAQRTMYIGGKGNNKQKPPSVGQQFQWSLSRLMYALNQANPFFIRCIKSNAEKLPCRFDDVLVLRQLRYTGMLATVRIRQSGYNYRLTFEEFVQMYKIILPNGLRSNQRDVATFLDNMNMNKDNYQIGITKVFLRETEKLYIDECLHRAIMKRVVFLQRWAKARWERKNYLQMRASAITLQKHMRTYLARRYVENVREAAVCIQKYYRGRVVRRQFIETRVSAIKIQAHVKGHLCRKRYRELEEELRRQRAETEAGKLTEDMHSSASDEGVLVKDSSADELEQTSFYIRSYSEESSGIHDDSESETVSEAQSPEEVSSSPPSTPTSQRDMDSREEYLAQTGQGSRVQNLTKQFQSPVNDILDGRSPNIIYVPRGSHARKTPPKMSPAPLAKQESFSDLDVDGRMLRDSPTTSGPSPLSPDKYKNIEDALRKRAHTVSTEDVTQRSPFTRALKGAKQHLVVPQESFRVRETKSFPSGASGSPTLKRKMSFSATLLRKTKSSIKLWRESKTH</sequence>
<dbReference type="PANTHER" id="PTHR46184:SF5">
    <property type="entry name" value="UNCONVENTIONAL MYOSIN-IXA-LIKE"/>
    <property type="match status" value="1"/>
</dbReference>
<dbReference type="InterPro" id="IPR001609">
    <property type="entry name" value="Myosin_head_motor_dom-like"/>
</dbReference>
<feature type="domain" description="Myosin motor" evidence="16">
    <location>
        <begin position="153"/>
        <end position="1013"/>
    </location>
</feature>
<keyword evidence="4" id="KW-0963">Cytoplasm</keyword>
<dbReference type="InterPro" id="IPR029071">
    <property type="entry name" value="Ubiquitin-like_domsf"/>
</dbReference>
<keyword evidence="7" id="KW-0479">Metal-binding</keyword>
<evidence type="ECO:0000256" key="13">
    <source>
        <dbReference type="PROSITE-ProRule" id="PRU00782"/>
    </source>
</evidence>
<dbReference type="PROSITE" id="PS51456">
    <property type="entry name" value="MYOSIN_MOTOR"/>
    <property type="match status" value="1"/>
</dbReference>
<feature type="compositionally biased region" description="Basic and acidic residues" evidence="14">
    <location>
        <begin position="1117"/>
        <end position="1128"/>
    </location>
</feature>
<dbReference type="EMBL" id="JAIWYP010000004">
    <property type="protein sequence ID" value="KAH3834636.1"/>
    <property type="molecule type" value="Genomic_DNA"/>
</dbReference>
<dbReference type="Gene3D" id="3.10.20.90">
    <property type="entry name" value="Phosphatidylinositol 3-kinase Catalytic Subunit, Chain A, domain 1"/>
    <property type="match status" value="1"/>
</dbReference>
<evidence type="ECO:0000256" key="5">
    <source>
        <dbReference type="ARBA" id="ARBA00022737"/>
    </source>
</evidence>
<dbReference type="Gene3D" id="1.10.10.820">
    <property type="match status" value="1"/>
</dbReference>
<evidence type="ECO:0000256" key="10">
    <source>
        <dbReference type="ARBA" id="ARBA00023123"/>
    </source>
</evidence>
<protein>
    <submittedName>
        <fullName evidence="17">Uncharacterized protein</fullName>
    </submittedName>
</protein>
<dbReference type="GO" id="GO:0035556">
    <property type="term" value="P:intracellular signal transduction"/>
    <property type="evidence" value="ECO:0007669"/>
    <property type="project" value="InterPro"/>
</dbReference>
<evidence type="ECO:0000313" key="18">
    <source>
        <dbReference type="Proteomes" id="UP000828390"/>
    </source>
</evidence>
<reference evidence="17" key="1">
    <citation type="journal article" date="2019" name="bioRxiv">
        <title>The Genome of the Zebra Mussel, Dreissena polymorpha: A Resource for Invasive Species Research.</title>
        <authorList>
            <person name="McCartney M.A."/>
            <person name="Auch B."/>
            <person name="Kono T."/>
            <person name="Mallez S."/>
            <person name="Zhang Y."/>
            <person name="Obille A."/>
            <person name="Becker A."/>
            <person name="Abrahante J.E."/>
            <person name="Garbe J."/>
            <person name="Badalamenti J.P."/>
            <person name="Herman A."/>
            <person name="Mangelson H."/>
            <person name="Liachko I."/>
            <person name="Sullivan S."/>
            <person name="Sone E.D."/>
            <person name="Koren S."/>
            <person name="Silverstein K.A.T."/>
            <person name="Beckman K.B."/>
            <person name="Gohl D.M."/>
        </authorList>
    </citation>
    <scope>NUCLEOTIDE SEQUENCE</scope>
    <source>
        <strain evidence="17">Duluth1</strain>
        <tissue evidence="17">Whole animal</tissue>
    </source>
</reference>
<evidence type="ECO:0000256" key="9">
    <source>
        <dbReference type="ARBA" id="ARBA00023054"/>
    </source>
</evidence>
<dbReference type="GO" id="GO:0016459">
    <property type="term" value="C:myosin complex"/>
    <property type="evidence" value="ECO:0007669"/>
    <property type="project" value="UniProtKB-KW"/>
</dbReference>
<evidence type="ECO:0000256" key="4">
    <source>
        <dbReference type="ARBA" id="ARBA00022490"/>
    </source>
</evidence>
<feature type="region of interest" description="Disordered" evidence="14">
    <location>
        <begin position="1237"/>
        <end position="1256"/>
    </location>
</feature>
<keyword evidence="10 13" id="KW-0518">Myosin</keyword>
<dbReference type="FunFam" id="1.10.10.820:FF:000001">
    <property type="entry name" value="Myosin heavy chain"/>
    <property type="match status" value="1"/>
</dbReference>
<dbReference type="InterPro" id="IPR036961">
    <property type="entry name" value="Kinesin_motor_dom_sf"/>
</dbReference>
<evidence type="ECO:0000259" key="16">
    <source>
        <dbReference type="PROSITE" id="PS51456"/>
    </source>
</evidence>
<dbReference type="GO" id="GO:0000146">
    <property type="term" value="F:microfilament motor activity"/>
    <property type="evidence" value="ECO:0007669"/>
    <property type="project" value="InterPro"/>
</dbReference>
<dbReference type="InterPro" id="IPR027417">
    <property type="entry name" value="P-loop_NTPase"/>
</dbReference>
<keyword evidence="18" id="KW-1185">Reference proteome</keyword>
<dbReference type="SUPFAM" id="SSF54236">
    <property type="entry name" value="Ubiquitin-like"/>
    <property type="match status" value="1"/>
</dbReference>
<keyword evidence="8 13" id="KW-0067">ATP-binding</keyword>
<keyword evidence="9" id="KW-0175">Coiled coil</keyword>
<proteinExistence type="inferred from homology"/>
<dbReference type="Gene3D" id="1.20.58.530">
    <property type="match status" value="2"/>
</dbReference>
<evidence type="ECO:0000256" key="2">
    <source>
        <dbReference type="ARBA" id="ARBA00008314"/>
    </source>
</evidence>
<feature type="region of interest" description="Disordered" evidence="14">
    <location>
        <begin position="1157"/>
        <end position="1214"/>
    </location>
</feature>
<dbReference type="GO" id="GO:0005884">
    <property type="term" value="C:actin filament"/>
    <property type="evidence" value="ECO:0007669"/>
    <property type="project" value="TreeGrafter"/>
</dbReference>
<dbReference type="CDD" id="cd01779">
    <property type="entry name" value="RA_Myosin-IX"/>
    <property type="match status" value="1"/>
</dbReference>
<comment type="subcellular location">
    <subcellularLocation>
        <location evidence="1">Cytoplasm</location>
    </subcellularLocation>
</comment>
<feature type="region of interest" description="Disordered" evidence="14">
    <location>
        <begin position="1117"/>
        <end position="1140"/>
    </location>
</feature>
<evidence type="ECO:0000256" key="8">
    <source>
        <dbReference type="ARBA" id="ARBA00022840"/>
    </source>
</evidence>
<name>A0A9D4K7V7_DREPO</name>
<comment type="similarity">
    <text evidence="2 13">Belongs to the TRAFAC class myosin-kinesin ATPase superfamily. Myosin family.</text>
</comment>
<keyword evidence="3" id="KW-0343">GTPase activation</keyword>
<dbReference type="GO" id="GO:0005096">
    <property type="term" value="F:GTPase activator activity"/>
    <property type="evidence" value="ECO:0007669"/>
    <property type="project" value="UniProtKB-KW"/>
</dbReference>
<dbReference type="SMART" id="SM00314">
    <property type="entry name" value="RA"/>
    <property type="match status" value="1"/>
</dbReference>